<dbReference type="STRING" id="795359.TOPB45_0359"/>
<dbReference type="Proteomes" id="UP000006583">
    <property type="component" value="Chromosome"/>
</dbReference>
<accession>F8C3L6</accession>
<proteinExistence type="predicted"/>
<dbReference type="HOGENOM" id="CLU_3376544_0_0_0"/>
<keyword evidence="2" id="KW-1185">Reference proteome</keyword>
<sequence length="34" mass="4058">MFIYILDENWATCGIIFKKDNIKANLICRKIIQK</sequence>
<evidence type="ECO:0000313" key="2">
    <source>
        <dbReference type="Proteomes" id="UP000006583"/>
    </source>
</evidence>
<organism evidence="1 2">
    <name type="scientific">Thermodesulfobacterium geofontis (strain OPF15)</name>
    <dbReference type="NCBI Taxonomy" id="795359"/>
    <lineage>
        <taxon>Bacteria</taxon>
        <taxon>Pseudomonadati</taxon>
        <taxon>Thermodesulfobacteriota</taxon>
        <taxon>Thermodesulfobacteria</taxon>
        <taxon>Thermodesulfobacteriales</taxon>
        <taxon>Thermodesulfobacteriaceae</taxon>
        <taxon>Thermodesulfobacterium</taxon>
    </lineage>
</organism>
<gene>
    <name evidence="1" type="ordered locus">TOPB45_0359</name>
</gene>
<dbReference type="AlphaFoldDB" id="F8C3L6"/>
<protein>
    <submittedName>
        <fullName evidence="1">Uncharacterized protein</fullName>
    </submittedName>
</protein>
<dbReference type="EMBL" id="CP002829">
    <property type="protein sequence ID" value="AEH22465.1"/>
    <property type="molecule type" value="Genomic_DNA"/>
</dbReference>
<reference evidence="1 2" key="1">
    <citation type="journal article" date="2013" name="Genome Announc.">
        <title>Complete genome sequence of the hyperthermophilic sulfate-reducing bacterium Thermodesulfobacterium geofontis OPF15T.</title>
        <authorList>
            <person name="Elkins J.G."/>
            <person name="Hamilton-Brehm S.D."/>
            <person name="Lucas S."/>
            <person name="Han J."/>
            <person name="Lapidus A."/>
            <person name="Cheng J.F."/>
            <person name="Goodwin L.A."/>
            <person name="Pitluck S."/>
            <person name="Peters L."/>
            <person name="Mikhailova N."/>
            <person name="Davenport K.W."/>
            <person name="Detter J.C."/>
            <person name="Han C.S."/>
            <person name="Tapia R."/>
            <person name="Land M.L."/>
            <person name="Hauser L."/>
            <person name="Kyrpides N.C."/>
            <person name="Ivanova N.N."/>
            <person name="Pagani I."/>
            <person name="Bruce D."/>
            <person name="Woyke T."/>
            <person name="Cottingham R.W."/>
        </authorList>
    </citation>
    <scope>NUCLEOTIDE SEQUENCE [LARGE SCALE GENOMIC DNA]</scope>
    <source>
        <strain evidence="1 2">OPF15</strain>
    </source>
</reference>
<evidence type="ECO:0000313" key="1">
    <source>
        <dbReference type="EMBL" id="AEH22465.1"/>
    </source>
</evidence>
<dbReference type="KEGG" id="top:TOPB45_0359"/>
<name>F8C3L6_THEGP</name>